<sequence>MLVDLTSRYMALWILVLYHSTAVHASMENVLMTSGCTDSRHVGPEARITPTLKISKRKRKILPEIPKLEKGLSADINTAPIPKIHQRKKPTLLEYLENIPQFEREDFTLPLHKTVKKNTMKNDFVLIRKKLDSIMDDLDADGTAKTNCENDVKLEKYVEELKSIHGFMLFQAQCEILRLKRQALCVKRFESACSSHENMHLEGVPEMPKGLPIFSVRYPKSSNEVDLNEDMMGILINKKFISMIRRLNVILHDLNLFHDKNTVFLSDGVDETATKMQNLVFQMVSSIYKQNLITKTQLRDFFEKHGTLELASINMITYFKIQQNQNTNFSSSRVILKNWNSSHFRTFLEVIEEKKRRYFSYLSLKAFFDYSGDLSVYGALGYSIDEFMNEKFFNTLENYFEAKTKSVIDLENFRAQNEDYTWVKEQLNNLRSLFLDDYYHFHNPETRKFSFSILELVQENYGDEILFTGEEDTLFKLKLSFMSSNFNFYEEISNLNHYINKNLFCKLDSKENDSHEPKDVLNQNEELDILHQYLSILLSNKPQIIMHESLKHYSLLPWMNKLETEIENSIIHKNIPVNEHNELLKLEQVDMLNLGFLKCTFQNMKKFILNQAWWPSYKQ</sequence>
<feature type="chain" id="PRO_5036366004" evidence="1">
    <location>
        <begin position="26"/>
        <end position="619"/>
    </location>
</feature>
<dbReference type="Proteomes" id="UP000324748">
    <property type="component" value="Unassembled WGS sequence"/>
</dbReference>
<dbReference type="AlphaFoldDB" id="A0A5B0LK80"/>
<organism evidence="2 4">
    <name type="scientific">Puccinia graminis f. sp. tritici</name>
    <dbReference type="NCBI Taxonomy" id="56615"/>
    <lineage>
        <taxon>Eukaryota</taxon>
        <taxon>Fungi</taxon>
        <taxon>Dikarya</taxon>
        <taxon>Basidiomycota</taxon>
        <taxon>Pucciniomycotina</taxon>
        <taxon>Pucciniomycetes</taxon>
        <taxon>Pucciniales</taxon>
        <taxon>Pucciniaceae</taxon>
        <taxon>Puccinia</taxon>
    </lineage>
</organism>
<dbReference type="EMBL" id="VDEP01000141">
    <property type="protein sequence ID" value="KAA1128451.1"/>
    <property type="molecule type" value="Genomic_DNA"/>
</dbReference>
<evidence type="ECO:0000313" key="4">
    <source>
        <dbReference type="Proteomes" id="UP000324748"/>
    </source>
</evidence>
<accession>A0A5B0LK80</accession>
<proteinExistence type="predicted"/>
<evidence type="ECO:0000313" key="2">
    <source>
        <dbReference type="EMBL" id="KAA1064486.1"/>
    </source>
</evidence>
<evidence type="ECO:0000256" key="1">
    <source>
        <dbReference type="SAM" id="SignalP"/>
    </source>
</evidence>
<name>A0A5B0LK80_PUCGR</name>
<keyword evidence="4" id="KW-1185">Reference proteome</keyword>
<dbReference type="EMBL" id="VSWC01000197">
    <property type="protein sequence ID" value="KAA1064486.1"/>
    <property type="molecule type" value="Genomic_DNA"/>
</dbReference>
<comment type="caution">
    <text evidence="2">The sequence shown here is derived from an EMBL/GenBank/DDBJ whole genome shotgun (WGS) entry which is preliminary data.</text>
</comment>
<evidence type="ECO:0000313" key="3">
    <source>
        <dbReference type="EMBL" id="KAA1128451.1"/>
    </source>
</evidence>
<protein>
    <submittedName>
        <fullName evidence="2">Uncharacterized protein</fullName>
    </submittedName>
</protein>
<keyword evidence="1" id="KW-0732">Signal</keyword>
<dbReference type="Proteomes" id="UP000325313">
    <property type="component" value="Unassembled WGS sequence"/>
</dbReference>
<reference evidence="4 5" key="1">
    <citation type="submission" date="2019-05" db="EMBL/GenBank/DDBJ databases">
        <title>Emergence of the Ug99 lineage of the wheat stem rust pathogen through somatic hybridization.</title>
        <authorList>
            <person name="Li F."/>
            <person name="Upadhyaya N.M."/>
            <person name="Sperschneider J."/>
            <person name="Matny O."/>
            <person name="Nguyen-Phuc H."/>
            <person name="Mago R."/>
            <person name="Raley C."/>
            <person name="Miller M.E."/>
            <person name="Silverstein K.A.T."/>
            <person name="Henningsen E."/>
            <person name="Hirsch C.D."/>
            <person name="Visser B."/>
            <person name="Pretorius Z.A."/>
            <person name="Steffenson B.J."/>
            <person name="Schwessinger B."/>
            <person name="Dodds P.N."/>
            <person name="Figueroa M."/>
        </authorList>
    </citation>
    <scope>NUCLEOTIDE SEQUENCE [LARGE SCALE GENOMIC DNA]</scope>
    <source>
        <strain evidence="2">21-0</strain>
        <strain evidence="3 5">Ug99</strain>
    </source>
</reference>
<gene>
    <name evidence="2" type="ORF">PGT21_004610</name>
    <name evidence="3" type="ORF">PGTUg99_008158</name>
</gene>
<evidence type="ECO:0000313" key="5">
    <source>
        <dbReference type="Proteomes" id="UP000325313"/>
    </source>
</evidence>
<feature type="signal peptide" evidence="1">
    <location>
        <begin position="1"/>
        <end position="25"/>
    </location>
</feature>